<evidence type="ECO:0000256" key="6">
    <source>
        <dbReference type="ARBA" id="ARBA00023136"/>
    </source>
</evidence>
<dbReference type="Pfam" id="PF03349">
    <property type="entry name" value="Toluene_X"/>
    <property type="match status" value="1"/>
</dbReference>
<keyword evidence="5" id="KW-0732">Signal</keyword>
<sequence length="418" mass="44296">MNKTLFGAAALTLTATTAISGGIERSVIDYGLMFQPGTQMTLGHALVTPRVSGKYTAATGGGDTGNMANSYGTFSFAYKNDLSDKLAFGLYHNQPYGAGASYTSGFYTGLSADWTSKQTAAVLKYKIGDRFSVFGGLRYVLSSADIVIPDQMIRASTAVRVAETQSQIQAGITQLQNAGAPATDPRLVTLQTQLAQTNAYGAAVAAAPAGSFQYTAQGEQRGDWGFVVGAAYEIPDIALRVGLTWESKVTHKFDTTESLPFFGIPGNSETEVEMPQSVALDFQTGIAEGTLLFGGVKWTEWSKWEVRTPGYESVTGTAVTGFANDVITYRVGLGKKFNDNYSAFAQIGYEASDGEVASRLSPTDGRTSFGVGAQFTEGAHKLRIGMEYVKLGDAKDASGTKFEGNSAIGFGMAYTASF</sequence>
<evidence type="ECO:0000313" key="8">
    <source>
        <dbReference type="EMBL" id="WGW02665.1"/>
    </source>
</evidence>
<comment type="subcellular location">
    <subcellularLocation>
        <location evidence="1">Cell outer membrane</location>
        <topology evidence="1">Multi-pass membrane protein</topology>
    </subcellularLocation>
</comment>
<dbReference type="InterPro" id="IPR005017">
    <property type="entry name" value="OMPP1/FadL/TodX"/>
</dbReference>
<keyword evidence="9" id="KW-1185">Reference proteome</keyword>
<reference evidence="8 9" key="1">
    <citation type="submission" date="2023-05" db="EMBL/GenBank/DDBJ databases">
        <title>YMD87, complete Genome.</title>
        <authorList>
            <person name="Zhang J."/>
            <person name="Xu X."/>
        </authorList>
    </citation>
    <scope>NUCLEOTIDE SEQUENCE [LARGE SCALE GENOMIC DNA]</scope>
    <source>
        <strain evidence="8 9">YMD87</strain>
    </source>
</reference>
<dbReference type="EMBL" id="CP124616">
    <property type="protein sequence ID" value="WGW02665.1"/>
    <property type="molecule type" value="Genomic_DNA"/>
</dbReference>
<dbReference type="RefSeq" id="WP_282299297.1">
    <property type="nucleotide sequence ID" value="NZ_CP124616.1"/>
</dbReference>
<evidence type="ECO:0000256" key="2">
    <source>
        <dbReference type="ARBA" id="ARBA00008163"/>
    </source>
</evidence>
<evidence type="ECO:0000313" key="9">
    <source>
        <dbReference type="Proteomes" id="UP001241605"/>
    </source>
</evidence>
<keyword evidence="4" id="KW-0812">Transmembrane</keyword>
<protein>
    <submittedName>
        <fullName evidence="8">Outer membrane protein transport protein</fullName>
    </submittedName>
</protein>
<dbReference type="SUPFAM" id="SSF56935">
    <property type="entry name" value="Porins"/>
    <property type="match status" value="1"/>
</dbReference>
<organism evidence="8 9">
    <name type="scientific">Tropicibacter oceani</name>
    <dbReference type="NCBI Taxonomy" id="3058420"/>
    <lineage>
        <taxon>Bacteria</taxon>
        <taxon>Pseudomonadati</taxon>
        <taxon>Pseudomonadota</taxon>
        <taxon>Alphaproteobacteria</taxon>
        <taxon>Rhodobacterales</taxon>
        <taxon>Roseobacteraceae</taxon>
        <taxon>Tropicibacter</taxon>
    </lineage>
</organism>
<gene>
    <name evidence="8" type="ORF">QF118_12030</name>
</gene>
<keyword evidence="7" id="KW-0998">Cell outer membrane</keyword>
<evidence type="ECO:0000256" key="4">
    <source>
        <dbReference type="ARBA" id="ARBA00022692"/>
    </source>
</evidence>
<evidence type="ECO:0000256" key="5">
    <source>
        <dbReference type="ARBA" id="ARBA00022729"/>
    </source>
</evidence>
<evidence type="ECO:0000256" key="7">
    <source>
        <dbReference type="ARBA" id="ARBA00023237"/>
    </source>
</evidence>
<comment type="similarity">
    <text evidence="2">Belongs to the OmpP1/FadL family.</text>
</comment>
<evidence type="ECO:0000256" key="3">
    <source>
        <dbReference type="ARBA" id="ARBA00022452"/>
    </source>
</evidence>
<dbReference type="PANTHER" id="PTHR35093:SF8">
    <property type="entry name" value="OUTER MEMBRANE PROTEIN NMB0088-RELATED"/>
    <property type="match status" value="1"/>
</dbReference>
<dbReference type="Gene3D" id="2.40.160.60">
    <property type="entry name" value="Outer membrane protein transport protein (OMPP1/FadL/TodX)"/>
    <property type="match status" value="1"/>
</dbReference>
<accession>A0ABY8QDT3</accession>
<keyword evidence="6" id="KW-0472">Membrane</keyword>
<dbReference type="PANTHER" id="PTHR35093">
    <property type="entry name" value="OUTER MEMBRANE PROTEIN NMB0088-RELATED"/>
    <property type="match status" value="1"/>
</dbReference>
<dbReference type="Proteomes" id="UP001241605">
    <property type="component" value="Chromosome"/>
</dbReference>
<evidence type="ECO:0000256" key="1">
    <source>
        <dbReference type="ARBA" id="ARBA00004571"/>
    </source>
</evidence>
<keyword evidence="3" id="KW-1134">Transmembrane beta strand</keyword>
<name>A0ABY8QDT3_9RHOB</name>
<proteinExistence type="inferred from homology"/>